<dbReference type="AlphaFoldDB" id="A0A1N7LHF6"/>
<feature type="compositionally biased region" description="Pro residues" evidence="1">
    <location>
        <begin position="216"/>
        <end position="237"/>
    </location>
</feature>
<feature type="compositionally biased region" description="Basic residues" evidence="1">
    <location>
        <begin position="1"/>
        <end position="10"/>
    </location>
</feature>
<reference evidence="3" key="1">
    <citation type="submission" date="2017-01" db="EMBL/GenBank/DDBJ databases">
        <authorList>
            <person name="Varghese N."/>
            <person name="Submissions S."/>
        </authorList>
    </citation>
    <scope>NUCLEOTIDE SEQUENCE [LARGE SCALE GENOMIC DNA]</scope>
    <source>
        <strain evidence="3">DSM 16176</strain>
    </source>
</reference>
<dbReference type="OrthoDB" id="2376772at2"/>
<accession>A0A1N7LHF6</accession>
<evidence type="ECO:0000313" key="2">
    <source>
        <dbReference type="EMBL" id="SIS73247.1"/>
    </source>
</evidence>
<organism evidence="2 3">
    <name type="scientific">Alicyclobacillus vulcanalis</name>
    <dbReference type="NCBI Taxonomy" id="252246"/>
    <lineage>
        <taxon>Bacteria</taxon>
        <taxon>Bacillati</taxon>
        <taxon>Bacillota</taxon>
        <taxon>Bacilli</taxon>
        <taxon>Bacillales</taxon>
        <taxon>Alicyclobacillaceae</taxon>
        <taxon>Alicyclobacillus</taxon>
    </lineage>
</organism>
<feature type="compositionally biased region" description="Low complexity" evidence="1">
    <location>
        <begin position="181"/>
        <end position="194"/>
    </location>
</feature>
<keyword evidence="3" id="KW-1185">Reference proteome</keyword>
<feature type="region of interest" description="Disordered" evidence="1">
    <location>
        <begin position="144"/>
        <end position="249"/>
    </location>
</feature>
<evidence type="ECO:0000256" key="1">
    <source>
        <dbReference type="SAM" id="MobiDB-lite"/>
    </source>
</evidence>
<gene>
    <name evidence="2" type="ORF">SAMN05421799_103146</name>
</gene>
<feature type="region of interest" description="Disordered" evidence="1">
    <location>
        <begin position="1"/>
        <end position="64"/>
    </location>
</feature>
<sequence>MNAKPQKSRHIPGVALAKAQVTRPANGRGSRRPHSRSGGRSGASAQAKSGAKPPATSQLLTPKNMQDTLKTVGNLRGMVKNWLNYLQQADKMLDTFYITTGALKESGVLDKLLKFKGRNLTTEDFTNILAALLSSPLAEGFLKGSGGNGNENSAAQEPAGAAQSAPAAPSPPNTMAPQPPQVQHAPQAQQAPGPAYGPQPYAPYAPAQPYAAPPMYGAPPYPYAYGPPPSPVPPPTRPAAGTDGGRAQN</sequence>
<proteinExistence type="predicted"/>
<dbReference type="RefSeq" id="WP_076345683.1">
    <property type="nucleotide sequence ID" value="NZ_FTOO01000003.1"/>
</dbReference>
<feature type="compositionally biased region" description="Pro residues" evidence="1">
    <location>
        <begin position="168"/>
        <end position="180"/>
    </location>
</feature>
<dbReference type="Proteomes" id="UP000186156">
    <property type="component" value="Unassembled WGS sequence"/>
</dbReference>
<evidence type="ECO:0000313" key="3">
    <source>
        <dbReference type="Proteomes" id="UP000186156"/>
    </source>
</evidence>
<feature type="compositionally biased region" description="Low complexity" evidence="1">
    <location>
        <begin position="38"/>
        <end position="55"/>
    </location>
</feature>
<name>A0A1N7LHF6_9BACL</name>
<feature type="compositionally biased region" description="Low complexity" evidence="1">
    <location>
        <begin position="150"/>
        <end position="167"/>
    </location>
</feature>
<feature type="compositionally biased region" description="Low complexity" evidence="1">
    <location>
        <begin position="204"/>
        <end position="215"/>
    </location>
</feature>
<dbReference type="EMBL" id="FTOO01000003">
    <property type="protein sequence ID" value="SIS73247.1"/>
    <property type="molecule type" value="Genomic_DNA"/>
</dbReference>
<protein>
    <submittedName>
        <fullName evidence="2">Uncharacterized protein</fullName>
    </submittedName>
</protein>